<keyword evidence="4" id="KW-1185">Reference proteome</keyword>
<dbReference type="InterPro" id="IPR020347">
    <property type="entry name" value="Pop8"/>
</dbReference>
<name>A0AAV9HMD2_9PEZI</name>
<sequence>MSSEAMDIDHPPLPSSLPKSSHSQTLTTLTISSPPFSYAHLSTTAALPGQELDMIEVRSYLTAALRQFLGDTGVAIPIDILKVQETSVWVRLPRQDLGAFAGAITAFPGITQNESLLLLQLKACGDYLSSLLGRGEGEADIWKP</sequence>
<dbReference type="GO" id="GO:0005655">
    <property type="term" value="C:nucleolar ribonuclease P complex"/>
    <property type="evidence" value="ECO:0007669"/>
    <property type="project" value="InterPro"/>
</dbReference>
<feature type="domain" description="Ribonucleases P/MRP subunit Pop8-like" evidence="2">
    <location>
        <begin position="35"/>
        <end position="107"/>
    </location>
</feature>
<comment type="caution">
    <text evidence="3">The sequence shown here is derived from an EMBL/GenBank/DDBJ whole genome shotgun (WGS) entry which is preliminary data.</text>
</comment>
<proteinExistence type="predicted"/>
<dbReference type="InterPro" id="IPR049128">
    <property type="entry name" value="Pop8-like_dom"/>
</dbReference>
<dbReference type="Proteomes" id="UP001321749">
    <property type="component" value="Unassembled WGS sequence"/>
</dbReference>
<evidence type="ECO:0000313" key="3">
    <source>
        <dbReference type="EMBL" id="KAK4460236.1"/>
    </source>
</evidence>
<dbReference type="GO" id="GO:0000172">
    <property type="term" value="C:ribonuclease MRP complex"/>
    <property type="evidence" value="ECO:0007669"/>
    <property type="project" value="InterPro"/>
</dbReference>
<evidence type="ECO:0000259" key="2">
    <source>
        <dbReference type="Pfam" id="PF20976"/>
    </source>
</evidence>
<dbReference type="PANTHER" id="PTHR28173">
    <property type="entry name" value="RIBONUCLEASES P/MRP PROTEIN SUBUNIT POP8"/>
    <property type="match status" value="1"/>
</dbReference>
<dbReference type="GO" id="GO:0004526">
    <property type="term" value="F:ribonuclease P activity"/>
    <property type="evidence" value="ECO:0007669"/>
    <property type="project" value="TreeGrafter"/>
</dbReference>
<reference evidence="3" key="2">
    <citation type="submission" date="2023-06" db="EMBL/GenBank/DDBJ databases">
        <authorList>
            <consortium name="Lawrence Berkeley National Laboratory"/>
            <person name="Mondo S.J."/>
            <person name="Hensen N."/>
            <person name="Bonometti L."/>
            <person name="Westerberg I."/>
            <person name="Brannstrom I.O."/>
            <person name="Guillou S."/>
            <person name="Cros-Aarteil S."/>
            <person name="Calhoun S."/>
            <person name="Haridas S."/>
            <person name="Kuo A."/>
            <person name="Pangilinan J."/>
            <person name="Riley R."/>
            <person name="Labutti K."/>
            <person name="Andreopoulos B."/>
            <person name="Lipzen A."/>
            <person name="Chen C."/>
            <person name="Yanf M."/>
            <person name="Daum C."/>
            <person name="Ng V."/>
            <person name="Clum A."/>
            <person name="Steindorff A."/>
            <person name="Ohm R."/>
            <person name="Martin F."/>
            <person name="Silar P."/>
            <person name="Natvig D."/>
            <person name="Lalanne C."/>
            <person name="Gautier V."/>
            <person name="Ament-Velasquez S.L."/>
            <person name="Kruys A."/>
            <person name="Hutchinson M.I."/>
            <person name="Powell A.J."/>
            <person name="Barry K."/>
            <person name="Miller A.N."/>
            <person name="Grigoriev I.V."/>
            <person name="Debuchy R."/>
            <person name="Gladieux P."/>
            <person name="Thoren M.H."/>
            <person name="Johannesson H."/>
        </authorList>
    </citation>
    <scope>NUCLEOTIDE SEQUENCE</scope>
    <source>
        <strain evidence="3">PSN324</strain>
    </source>
</reference>
<accession>A0AAV9HMD2</accession>
<feature type="region of interest" description="Disordered" evidence="1">
    <location>
        <begin position="1"/>
        <end position="24"/>
    </location>
</feature>
<organism evidence="3 4">
    <name type="scientific">Cladorrhinum samala</name>
    <dbReference type="NCBI Taxonomy" id="585594"/>
    <lineage>
        <taxon>Eukaryota</taxon>
        <taxon>Fungi</taxon>
        <taxon>Dikarya</taxon>
        <taxon>Ascomycota</taxon>
        <taxon>Pezizomycotina</taxon>
        <taxon>Sordariomycetes</taxon>
        <taxon>Sordariomycetidae</taxon>
        <taxon>Sordariales</taxon>
        <taxon>Podosporaceae</taxon>
        <taxon>Cladorrhinum</taxon>
    </lineage>
</organism>
<dbReference type="PANTHER" id="PTHR28173:SF1">
    <property type="entry name" value="RIBONUCLEASES P_MRP PROTEIN SUBUNIT POP8"/>
    <property type="match status" value="1"/>
</dbReference>
<dbReference type="Pfam" id="PF20976">
    <property type="entry name" value="Pop8"/>
    <property type="match status" value="1"/>
</dbReference>
<dbReference type="GO" id="GO:0008033">
    <property type="term" value="P:tRNA processing"/>
    <property type="evidence" value="ECO:0007669"/>
    <property type="project" value="InterPro"/>
</dbReference>
<protein>
    <recommendedName>
        <fullName evidence="2">Ribonucleases P/MRP subunit Pop8-like domain-containing protein</fullName>
    </recommendedName>
</protein>
<dbReference type="EMBL" id="MU865017">
    <property type="protein sequence ID" value="KAK4460236.1"/>
    <property type="molecule type" value="Genomic_DNA"/>
</dbReference>
<dbReference type="GO" id="GO:0000294">
    <property type="term" value="P:nuclear-transcribed mRNA catabolic process, RNase MRP-dependent"/>
    <property type="evidence" value="ECO:0007669"/>
    <property type="project" value="TreeGrafter"/>
</dbReference>
<evidence type="ECO:0000256" key="1">
    <source>
        <dbReference type="SAM" id="MobiDB-lite"/>
    </source>
</evidence>
<dbReference type="GO" id="GO:0000171">
    <property type="term" value="F:ribonuclease MRP activity"/>
    <property type="evidence" value="ECO:0007669"/>
    <property type="project" value="TreeGrafter"/>
</dbReference>
<gene>
    <name evidence="3" type="ORF">QBC42DRAFT_272931</name>
</gene>
<dbReference type="GO" id="GO:0034965">
    <property type="term" value="P:intronic box C/D snoRNA processing"/>
    <property type="evidence" value="ECO:0007669"/>
    <property type="project" value="TreeGrafter"/>
</dbReference>
<evidence type="ECO:0000313" key="4">
    <source>
        <dbReference type="Proteomes" id="UP001321749"/>
    </source>
</evidence>
<reference evidence="3" key="1">
    <citation type="journal article" date="2023" name="Mol. Phylogenet. Evol.">
        <title>Genome-scale phylogeny and comparative genomics of the fungal order Sordariales.</title>
        <authorList>
            <person name="Hensen N."/>
            <person name="Bonometti L."/>
            <person name="Westerberg I."/>
            <person name="Brannstrom I.O."/>
            <person name="Guillou S."/>
            <person name="Cros-Aarteil S."/>
            <person name="Calhoun S."/>
            <person name="Haridas S."/>
            <person name="Kuo A."/>
            <person name="Mondo S."/>
            <person name="Pangilinan J."/>
            <person name="Riley R."/>
            <person name="LaButti K."/>
            <person name="Andreopoulos B."/>
            <person name="Lipzen A."/>
            <person name="Chen C."/>
            <person name="Yan M."/>
            <person name="Daum C."/>
            <person name="Ng V."/>
            <person name="Clum A."/>
            <person name="Steindorff A."/>
            <person name="Ohm R.A."/>
            <person name="Martin F."/>
            <person name="Silar P."/>
            <person name="Natvig D.O."/>
            <person name="Lalanne C."/>
            <person name="Gautier V."/>
            <person name="Ament-Velasquez S.L."/>
            <person name="Kruys A."/>
            <person name="Hutchinson M.I."/>
            <person name="Powell A.J."/>
            <person name="Barry K."/>
            <person name="Miller A.N."/>
            <person name="Grigoriev I.V."/>
            <person name="Debuchy R."/>
            <person name="Gladieux P."/>
            <person name="Hiltunen Thoren M."/>
            <person name="Johannesson H."/>
        </authorList>
    </citation>
    <scope>NUCLEOTIDE SEQUENCE</scope>
    <source>
        <strain evidence="3">PSN324</strain>
    </source>
</reference>
<dbReference type="AlphaFoldDB" id="A0AAV9HMD2"/>